<dbReference type="EMBL" id="MLCO01000378">
    <property type="protein sequence ID" value="ONG44869.1"/>
    <property type="molecule type" value="Genomic_DNA"/>
</dbReference>
<dbReference type="InterPro" id="IPR001509">
    <property type="entry name" value="Epimerase_deHydtase"/>
</dbReference>
<feature type="domain" description="NAD-dependent epimerase/dehydratase" evidence="2">
    <location>
        <begin position="10"/>
        <end position="242"/>
    </location>
</feature>
<dbReference type="OrthoDB" id="9801785at2"/>
<dbReference type="AlphaFoldDB" id="A0A1V2GUY8"/>
<evidence type="ECO:0000259" key="2">
    <source>
        <dbReference type="Pfam" id="PF01370"/>
    </source>
</evidence>
<dbReference type="Pfam" id="PF01370">
    <property type="entry name" value="Epimerase"/>
    <property type="match status" value="1"/>
</dbReference>
<reference evidence="3 4" key="1">
    <citation type="submission" date="2016-10" db="EMBL/GenBank/DDBJ databases">
        <title>Draft Genome sequence of Roseomonas sp. strain M3.</title>
        <authorList>
            <person name="Subhash Y."/>
            <person name="Lee S."/>
        </authorList>
    </citation>
    <scope>NUCLEOTIDE SEQUENCE [LARGE SCALE GENOMIC DNA]</scope>
    <source>
        <strain evidence="3 4">M3</strain>
    </source>
</reference>
<evidence type="ECO:0000313" key="3">
    <source>
        <dbReference type="EMBL" id="ONG44869.1"/>
    </source>
</evidence>
<organism evidence="3 4">
    <name type="scientific">Teichococcus deserti</name>
    <dbReference type="NCBI Taxonomy" id="1817963"/>
    <lineage>
        <taxon>Bacteria</taxon>
        <taxon>Pseudomonadati</taxon>
        <taxon>Pseudomonadota</taxon>
        <taxon>Alphaproteobacteria</taxon>
        <taxon>Acetobacterales</taxon>
        <taxon>Roseomonadaceae</taxon>
        <taxon>Roseomonas</taxon>
    </lineage>
</organism>
<protein>
    <submittedName>
        <fullName evidence="3">UDP-glucuronate 5-epimerase</fullName>
    </submittedName>
</protein>
<name>A0A1V2GUY8_9PROT</name>
<dbReference type="PANTHER" id="PTHR43574">
    <property type="entry name" value="EPIMERASE-RELATED"/>
    <property type="match status" value="1"/>
</dbReference>
<comment type="caution">
    <text evidence="3">The sequence shown here is derived from an EMBL/GenBank/DDBJ whole genome shotgun (WGS) entry which is preliminary data.</text>
</comment>
<evidence type="ECO:0000256" key="1">
    <source>
        <dbReference type="ARBA" id="ARBA00023027"/>
    </source>
</evidence>
<dbReference type="PRINTS" id="PR01713">
    <property type="entry name" value="NUCEPIMERASE"/>
</dbReference>
<keyword evidence="1" id="KW-0520">NAD</keyword>
<dbReference type="SUPFAM" id="SSF51735">
    <property type="entry name" value="NAD(P)-binding Rossmann-fold domains"/>
    <property type="match status" value="1"/>
</dbReference>
<sequence>MDSDLAGCRVLVTGAAGFVGAALSQRLLAEGATVIGVDNLNDYYDPTLKQARLALLADKPGFRFYRMDLSAAGALTALCGAERPHHMVHLAAQAGVRYSIDHPRAYTSANIDGFLEVLEAARAHPVRHLVYASSSSVYGANSKVPFSERDAVELPISLYAATKRANELMAQTYAHLYGLPLTGLRFFTVYGPFGRPDMAYWKFTRALLAGEPIPIFHGGALQRDFTYIDEIVEALARLTPRPPAAGDEPGRIAPGVPHRLFNIGNDSPVTVNEVIRVLEECTGRPALREDLPMQPGDVERTWADVSALRAAIGFAPHTPLQDGLRRFVDWYRAYHLIG</sequence>
<evidence type="ECO:0000313" key="4">
    <source>
        <dbReference type="Proteomes" id="UP000188879"/>
    </source>
</evidence>
<dbReference type="Gene3D" id="3.40.50.720">
    <property type="entry name" value="NAD(P)-binding Rossmann-like Domain"/>
    <property type="match status" value="1"/>
</dbReference>
<dbReference type="InterPro" id="IPR036291">
    <property type="entry name" value="NAD(P)-bd_dom_sf"/>
</dbReference>
<proteinExistence type="predicted"/>
<keyword evidence="4" id="KW-1185">Reference proteome</keyword>
<gene>
    <name evidence="3" type="ORF">BKE38_27190</name>
</gene>
<accession>A0A1V2GUY8</accession>
<dbReference type="Proteomes" id="UP000188879">
    <property type="component" value="Unassembled WGS sequence"/>
</dbReference>